<gene>
    <name evidence="3" type="ORF">C7383_11339</name>
</gene>
<evidence type="ECO:0000313" key="3">
    <source>
        <dbReference type="EMBL" id="PWJ73254.1"/>
    </source>
</evidence>
<dbReference type="EMBL" id="QGGY01000013">
    <property type="protein sequence ID" value="PWJ73254.1"/>
    <property type="molecule type" value="Genomic_DNA"/>
</dbReference>
<evidence type="ECO:0000256" key="1">
    <source>
        <dbReference type="SAM" id="MobiDB-lite"/>
    </source>
</evidence>
<evidence type="ECO:0000256" key="2">
    <source>
        <dbReference type="SAM" id="SignalP"/>
    </source>
</evidence>
<keyword evidence="2" id="KW-0732">Signal</keyword>
<accession>A0AB73T0A3</accession>
<name>A0AB73T0A3_9FIRM</name>
<organism evidence="3 4">
    <name type="scientific">Murimonas intestini</name>
    <dbReference type="NCBI Taxonomy" id="1337051"/>
    <lineage>
        <taxon>Bacteria</taxon>
        <taxon>Bacillati</taxon>
        <taxon>Bacillota</taxon>
        <taxon>Clostridia</taxon>
        <taxon>Lachnospirales</taxon>
        <taxon>Lachnospiraceae</taxon>
        <taxon>Murimonas</taxon>
    </lineage>
</organism>
<proteinExistence type="predicted"/>
<dbReference type="RefSeq" id="WP_109747795.1">
    <property type="nucleotide sequence ID" value="NZ_CABJAT010000002.1"/>
</dbReference>
<reference evidence="3 4" key="1">
    <citation type="submission" date="2018-05" db="EMBL/GenBank/DDBJ databases">
        <authorList>
            <person name="Goeker M."/>
            <person name="Huntemann M."/>
            <person name="Clum A."/>
            <person name="Pillay M."/>
            <person name="Palaniappan K."/>
            <person name="Varghese N."/>
            <person name="Mikhailova N."/>
            <person name="Stamatis D."/>
            <person name="Reddy T."/>
            <person name="Daum C."/>
            <person name="Shapiro N."/>
            <person name="Ivanova N."/>
            <person name="Kyrpides N."/>
            <person name="Woyke T."/>
        </authorList>
    </citation>
    <scope>NUCLEOTIDE SEQUENCE [LARGE SCALE GENOMIC DNA]</scope>
    <source>
        <strain evidence="3 4">DSM 26524</strain>
    </source>
</reference>
<keyword evidence="4" id="KW-1185">Reference proteome</keyword>
<comment type="caution">
    <text evidence="3">The sequence shown here is derived from an EMBL/GenBank/DDBJ whole genome shotgun (WGS) entry which is preliminary data.</text>
</comment>
<feature type="region of interest" description="Disordered" evidence="1">
    <location>
        <begin position="31"/>
        <end position="50"/>
    </location>
</feature>
<evidence type="ECO:0000313" key="4">
    <source>
        <dbReference type="Proteomes" id="UP000245412"/>
    </source>
</evidence>
<feature type="chain" id="PRO_5044493611" evidence="2">
    <location>
        <begin position="25"/>
        <end position="76"/>
    </location>
</feature>
<dbReference type="AlphaFoldDB" id="A0AB73T0A3"/>
<protein>
    <submittedName>
        <fullName evidence="3">Uncharacterized protein</fullName>
    </submittedName>
</protein>
<feature type="signal peptide" evidence="2">
    <location>
        <begin position="1"/>
        <end position="24"/>
    </location>
</feature>
<sequence length="76" mass="7855">MKNKLMRFAIAAAIIGSTSLTAFAAKPSQPQETAVSTLGPGASKTDTAAADHVKESYDKTLGEGVSVMDTVKDVVQ</sequence>
<dbReference type="Proteomes" id="UP000245412">
    <property type="component" value="Unassembled WGS sequence"/>
</dbReference>